<name>A0AAD7IJM4_9AGAR</name>
<accession>A0AAD7IJM4</accession>
<keyword evidence="2" id="KW-1185">Reference proteome</keyword>
<evidence type="ECO:0000313" key="1">
    <source>
        <dbReference type="EMBL" id="KAJ7743341.1"/>
    </source>
</evidence>
<evidence type="ECO:0000313" key="2">
    <source>
        <dbReference type="Proteomes" id="UP001215598"/>
    </source>
</evidence>
<sequence>MFEEGEKTSKDETYTFCPAPHRHMLLRLFTKHFCQHPLFPTQDGAKSAAQIRREAVFEMYDFCEKRGLREVWGYFWTSWYAPQRWKLWARSSAPFVSRLRTTMNVENFWRQLKHNFLHNHVRPRLDLLVWILVTKVTPAYMAR</sequence>
<feature type="non-terminal residue" evidence="1">
    <location>
        <position position="143"/>
    </location>
</feature>
<gene>
    <name evidence="1" type="ORF">B0H16DRAFT_1322687</name>
</gene>
<dbReference type="AlphaFoldDB" id="A0AAD7IJM4"/>
<dbReference type="Proteomes" id="UP001215598">
    <property type="component" value="Unassembled WGS sequence"/>
</dbReference>
<proteinExistence type="predicted"/>
<dbReference type="EMBL" id="JARKIB010000091">
    <property type="protein sequence ID" value="KAJ7743341.1"/>
    <property type="molecule type" value="Genomic_DNA"/>
</dbReference>
<reference evidence="1" key="1">
    <citation type="submission" date="2023-03" db="EMBL/GenBank/DDBJ databases">
        <title>Massive genome expansion in bonnet fungi (Mycena s.s.) driven by repeated elements and novel gene families across ecological guilds.</title>
        <authorList>
            <consortium name="Lawrence Berkeley National Laboratory"/>
            <person name="Harder C.B."/>
            <person name="Miyauchi S."/>
            <person name="Viragh M."/>
            <person name="Kuo A."/>
            <person name="Thoen E."/>
            <person name="Andreopoulos B."/>
            <person name="Lu D."/>
            <person name="Skrede I."/>
            <person name="Drula E."/>
            <person name="Henrissat B."/>
            <person name="Morin E."/>
            <person name="Kohler A."/>
            <person name="Barry K."/>
            <person name="LaButti K."/>
            <person name="Morin E."/>
            <person name="Salamov A."/>
            <person name="Lipzen A."/>
            <person name="Mereny Z."/>
            <person name="Hegedus B."/>
            <person name="Baldrian P."/>
            <person name="Stursova M."/>
            <person name="Weitz H."/>
            <person name="Taylor A."/>
            <person name="Grigoriev I.V."/>
            <person name="Nagy L.G."/>
            <person name="Martin F."/>
            <person name="Kauserud H."/>
        </authorList>
    </citation>
    <scope>NUCLEOTIDE SEQUENCE</scope>
    <source>
        <strain evidence="1">CBHHK182m</strain>
    </source>
</reference>
<organism evidence="1 2">
    <name type="scientific">Mycena metata</name>
    <dbReference type="NCBI Taxonomy" id="1033252"/>
    <lineage>
        <taxon>Eukaryota</taxon>
        <taxon>Fungi</taxon>
        <taxon>Dikarya</taxon>
        <taxon>Basidiomycota</taxon>
        <taxon>Agaricomycotina</taxon>
        <taxon>Agaricomycetes</taxon>
        <taxon>Agaricomycetidae</taxon>
        <taxon>Agaricales</taxon>
        <taxon>Marasmiineae</taxon>
        <taxon>Mycenaceae</taxon>
        <taxon>Mycena</taxon>
    </lineage>
</organism>
<comment type="caution">
    <text evidence="1">The sequence shown here is derived from an EMBL/GenBank/DDBJ whole genome shotgun (WGS) entry which is preliminary data.</text>
</comment>
<protein>
    <submittedName>
        <fullName evidence="1">Uncharacterized protein</fullName>
    </submittedName>
</protein>